<feature type="transmembrane region" description="Helical" evidence="1">
    <location>
        <begin position="55"/>
        <end position="74"/>
    </location>
</feature>
<feature type="transmembrane region" description="Helical" evidence="1">
    <location>
        <begin position="28"/>
        <end position="48"/>
    </location>
</feature>
<gene>
    <name evidence="2" type="primary">nad2</name>
</gene>
<accession>A0A7L7S2Z2</accession>
<feature type="transmembrane region" description="Helical" evidence="1">
    <location>
        <begin position="214"/>
        <end position="234"/>
    </location>
</feature>
<proteinExistence type="predicted"/>
<evidence type="ECO:0000313" key="2">
    <source>
        <dbReference type="EMBL" id="QNU39793.1"/>
    </source>
</evidence>
<geneLocation type="mitochondrion" evidence="2"/>
<feature type="transmembrane region" description="Helical" evidence="1">
    <location>
        <begin position="80"/>
        <end position="102"/>
    </location>
</feature>
<keyword evidence="1" id="KW-1133">Transmembrane helix</keyword>
<dbReference type="AlphaFoldDB" id="A0A7L7S2Z2"/>
<name>A0A7L7S2Z2_9TREM</name>
<keyword evidence="1" id="KW-0812">Transmembrane</keyword>
<feature type="transmembrane region" description="Helical" evidence="1">
    <location>
        <begin position="134"/>
        <end position="151"/>
    </location>
</feature>
<evidence type="ECO:0000256" key="1">
    <source>
        <dbReference type="SAM" id="Phobius"/>
    </source>
</evidence>
<organism evidence="2">
    <name type="scientific">Prosthogonimus cuneatus</name>
    <dbReference type="NCBI Taxonomy" id="232414"/>
    <lineage>
        <taxon>Eukaryota</taxon>
        <taxon>Metazoa</taxon>
        <taxon>Spiralia</taxon>
        <taxon>Lophotrochozoa</taxon>
        <taxon>Platyhelminthes</taxon>
        <taxon>Trematoda</taxon>
        <taxon>Digenea</taxon>
        <taxon>Plagiorchiida</taxon>
        <taxon>Xiphidiata</taxon>
        <taxon>Microphalloidea</taxon>
        <taxon>Prosthogonimidae</taxon>
        <taxon>Prosthogonimus</taxon>
    </lineage>
</organism>
<keyword evidence="1" id="KW-0472">Membrane</keyword>
<reference evidence="2" key="1">
    <citation type="submission" date="2020-06" db="EMBL/GenBank/DDBJ databases">
        <title>Complete mitochondrial genome of Prosthogonimus cuneatus (Trematoda: Prosthogonimidae), as the First Representative from the Superfamily Microphalloidea.</title>
        <authorList>
            <person name="Guo X.R."/>
            <person name="Li Y."/>
            <person name="Gao J.F."/>
            <person name="Chang Q.C."/>
            <person name="Wang C.R."/>
        </authorList>
    </citation>
    <scope>NUCLEOTIDE SEQUENCE</scope>
</reference>
<sequence>MWYLISLNLISVCSFFYCYFNCVNYMSLWFLLELLTVSVIPWFLFGYSFSSQRSLLCYIVTSVFASFFLVGGVLVCDFLWLFVGLGVFIKLGVFPFMGWAYGVVCGSNWISVWFFSGLLKVPFLFILYSFGPDSIFFNISCFVCFLILSYNMWKIRVFDWRRCWCHIMLSGSVSLVVVGVCCGSGVVLLFYCVYFIWASLALMLFFFLSKPGSVYGWFFVFCYIVVFLSFPFSFAFFYKFFLSWCMLGSGFFVFSSWCLYTISEQLFLVYVLLGFSKVRLFSGLLSSV</sequence>
<protein>
    <submittedName>
        <fullName evidence="2">NADH dehydrogenase subunit 2</fullName>
    </submittedName>
</protein>
<dbReference type="EMBL" id="MT586127">
    <property type="protein sequence ID" value="QNU39793.1"/>
    <property type="molecule type" value="Genomic_DNA"/>
</dbReference>
<keyword evidence="2" id="KW-0496">Mitochondrion</keyword>
<feature type="transmembrane region" description="Helical" evidence="1">
    <location>
        <begin position="109"/>
        <end position="128"/>
    </location>
</feature>